<evidence type="ECO:0000256" key="1">
    <source>
        <dbReference type="ARBA" id="ARBA00001526"/>
    </source>
</evidence>
<keyword evidence="5 6" id="KW-0046">Antibiotic resistance</keyword>
<evidence type="ECO:0000256" key="3">
    <source>
        <dbReference type="ARBA" id="ARBA00012865"/>
    </source>
</evidence>
<dbReference type="PANTHER" id="PTHR35333">
    <property type="entry name" value="BETA-LACTAMASE"/>
    <property type="match status" value="1"/>
</dbReference>
<dbReference type="NCBIfam" id="NF033103">
    <property type="entry name" value="bla_class_A"/>
    <property type="match status" value="1"/>
</dbReference>
<dbReference type="EMBL" id="VCQT01000038">
    <property type="protein sequence ID" value="TMW12015.1"/>
    <property type="molecule type" value="Genomic_DNA"/>
</dbReference>
<comment type="caution">
    <text evidence="8">The sequence shown here is derived from an EMBL/GenBank/DDBJ whole genome shotgun (WGS) entry which is preliminary data.</text>
</comment>
<keyword evidence="4 6" id="KW-0378">Hydrolase</keyword>
<evidence type="ECO:0000313" key="8">
    <source>
        <dbReference type="EMBL" id="TMW12015.1"/>
    </source>
</evidence>
<dbReference type="Gene3D" id="3.40.710.10">
    <property type="entry name" value="DD-peptidase/beta-lactamase superfamily"/>
    <property type="match status" value="1"/>
</dbReference>
<comment type="catalytic activity">
    <reaction evidence="1 6">
        <text>a beta-lactam + H2O = a substituted beta-amino acid</text>
        <dbReference type="Rhea" id="RHEA:20401"/>
        <dbReference type="ChEBI" id="CHEBI:15377"/>
        <dbReference type="ChEBI" id="CHEBI:35627"/>
        <dbReference type="ChEBI" id="CHEBI:140347"/>
        <dbReference type="EC" id="3.5.2.6"/>
    </reaction>
</comment>
<dbReference type="Pfam" id="PF13354">
    <property type="entry name" value="Beta-lactamase2"/>
    <property type="match status" value="1"/>
</dbReference>
<dbReference type="InterPro" id="IPR023650">
    <property type="entry name" value="Beta-lactam_class-A_AS"/>
</dbReference>
<feature type="domain" description="Beta-lactamase class A catalytic" evidence="7">
    <location>
        <begin position="35"/>
        <end position="251"/>
    </location>
</feature>
<dbReference type="EC" id="3.5.2.6" evidence="3 6"/>
<evidence type="ECO:0000313" key="9">
    <source>
        <dbReference type="Proteomes" id="UP000739180"/>
    </source>
</evidence>
<protein>
    <recommendedName>
        <fullName evidence="3 6">Beta-lactamase</fullName>
        <ecNumber evidence="3 6">3.5.2.6</ecNumber>
    </recommendedName>
</protein>
<dbReference type="InterPro" id="IPR045155">
    <property type="entry name" value="Beta-lactam_cat"/>
</dbReference>
<dbReference type="SUPFAM" id="SSF56601">
    <property type="entry name" value="beta-lactamase/transpeptidase-like"/>
    <property type="match status" value="1"/>
</dbReference>
<evidence type="ECO:0000256" key="6">
    <source>
        <dbReference type="RuleBase" id="RU361140"/>
    </source>
</evidence>
<dbReference type="PANTHER" id="PTHR35333:SF3">
    <property type="entry name" value="BETA-LACTAMASE-TYPE TRANSPEPTIDASE FOLD CONTAINING PROTEIN"/>
    <property type="match status" value="1"/>
</dbReference>
<evidence type="ECO:0000256" key="4">
    <source>
        <dbReference type="ARBA" id="ARBA00022801"/>
    </source>
</evidence>
<name>A0ABY2XKD7_9GAMM</name>
<evidence type="ECO:0000256" key="2">
    <source>
        <dbReference type="ARBA" id="ARBA00009009"/>
    </source>
</evidence>
<dbReference type="Proteomes" id="UP000739180">
    <property type="component" value="Unassembled WGS sequence"/>
</dbReference>
<evidence type="ECO:0000259" key="7">
    <source>
        <dbReference type="Pfam" id="PF13354"/>
    </source>
</evidence>
<proteinExistence type="inferred from homology"/>
<dbReference type="PROSITE" id="PS00146">
    <property type="entry name" value="BETA_LACTAMASE_A"/>
    <property type="match status" value="1"/>
</dbReference>
<organism evidence="8 9">
    <name type="scientific">Alloalcanivorax gelatiniphagus</name>
    <dbReference type="NCBI Taxonomy" id="1194167"/>
    <lineage>
        <taxon>Bacteria</taxon>
        <taxon>Pseudomonadati</taxon>
        <taxon>Pseudomonadota</taxon>
        <taxon>Gammaproteobacteria</taxon>
        <taxon>Oceanospirillales</taxon>
        <taxon>Alcanivoracaceae</taxon>
        <taxon>Alloalcanivorax</taxon>
    </lineage>
</organism>
<dbReference type="PRINTS" id="PR00118">
    <property type="entry name" value="BLACTAMASEA"/>
</dbReference>
<dbReference type="RefSeq" id="WP_138773160.1">
    <property type="nucleotide sequence ID" value="NZ_JBHSSX010000185.1"/>
</dbReference>
<comment type="similarity">
    <text evidence="2 6">Belongs to the class-A beta-lactamase family.</text>
</comment>
<evidence type="ECO:0000256" key="5">
    <source>
        <dbReference type="ARBA" id="ARBA00023251"/>
    </source>
</evidence>
<reference evidence="8 9" key="1">
    <citation type="submission" date="2019-05" db="EMBL/GenBank/DDBJ databases">
        <title>Genome of Alcanivorax gelatiniphagus, an oil degrading marine bacteria.</title>
        <authorList>
            <person name="Kwon K.K."/>
        </authorList>
    </citation>
    <scope>NUCLEOTIDE SEQUENCE [LARGE SCALE GENOMIC DNA]</scope>
    <source>
        <strain evidence="8 9">MEBiC 08158</strain>
    </source>
</reference>
<accession>A0ABY2XKD7</accession>
<gene>
    <name evidence="8" type="primary">bla</name>
    <name evidence="8" type="ORF">FGS76_13210</name>
</gene>
<dbReference type="InterPro" id="IPR012338">
    <property type="entry name" value="Beta-lactam/transpept-like"/>
</dbReference>
<dbReference type="InterPro" id="IPR000871">
    <property type="entry name" value="Beta-lactam_class-A"/>
</dbReference>
<sequence length="278" mass="29975">MVGLGLLVLAATARADDAVIDTVKQVENRLQARVGVAISDTDSGRRWRYQADQRFPFASTFKVLACGALLHKVDAGEEQLNRRVRYTKDDLVTYSPTTEQHVEDGMTLAALCEATITLSDNTAANLVLNAIDGPAGLTAFLRGTGDTVTRLDRYETELNEGTPGDLRDTTTPDAMLDTLYTLLFGEVLSADSRRQLLDWMKADRVADDLLRAGVPDNWTVADKTGAGGHGSRSIIAVMWPPQRGPVLAAIYLTEADASMDQRNAAIAEIGKALASALP</sequence>
<keyword evidence="9" id="KW-1185">Reference proteome</keyword>